<gene>
    <name evidence="1" type="ORF">J2T57_001406</name>
</gene>
<reference evidence="1" key="1">
    <citation type="submission" date="2022-03" db="EMBL/GenBank/DDBJ databases">
        <title>Genomic Encyclopedia of Type Strains, Phase III (KMG-III): the genomes of soil and plant-associated and newly described type strains.</title>
        <authorList>
            <person name="Whitman W."/>
        </authorList>
    </citation>
    <scope>NUCLEOTIDE SEQUENCE</scope>
    <source>
        <strain evidence="1">ANL 6-2</strain>
    </source>
</reference>
<keyword evidence="2" id="KW-1185">Reference proteome</keyword>
<protein>
    <submittedName>
        <fullName evidence="1">Uncharacterized protein</fullName>
    </submittedName>
</protein>
<proteinExistence type="predicted"/>
<organism evidence="1 2">
    <name type="scientific">Natronocella acetinitrilica</name>
    <dbReference type="NCBI Taxonomy" id="414046"/>
    <lineage>
        <taxon>Bacteria</taxon>
        <taxon>Pseudomonadati</taxon>
        <taxon>Pseudomonadota</taxon>
        <taxon>Gammaproteobacteria</taxon>
        <taxon>Chromatiales</taxon>
        <taxon>Ectothiorhodospiraceae</taxon>
        <taxon>Natronocella</taxon>
    </lineage>
</organism>
<dbReference type="Proteomes" id="UP001205843">
    <property type="component" value="Unassembled WGS sequence"/>
</dbReference>
<dbReference type="EMBL" id="JALJXV010000003">
    <property type="protein sequence ID" value="MCP1674304.1"/>
    <property type="molecule type" value="Genomic_DNA"/>
</dbReference>
<sequence length="254" mass="27322">MTAHDAVVTIEDVLATPRRIALYLPDPAVFVTPCPVLEGKLIGLPLSREPLRLVADGGRAARQVGLYADLEAPRYQLDMGAVANRIRQGSAHRLQESTLGMTGTVVFHGRCEKVDGQVLPDAWALRLTAPCRVETYRRDLDGRLCTRKVVAAATGDVLVAVSGQAALPRHAALLHYTGDAFEQTLGRDPESWSDEGLVKGFADAVLAGRLREESLRALCRRIQTRCMGGRLVGDGVADCLLPEIAARAAVLPGQ</sequence>
<name>A0AAE3G2A5_9GAMM</name>
<dbReference type="RefSeq" id="WP_253476216.1">
    <property type="nucleotide sequence ID" value="NZ_JALJXV010000003.1"/>
</dbReference>
<dbReference type="AlphaFoldDB" id="A0AAE3G2A5"/>
<accession>A0AAE3G2A5</accession>
<evidence type="ECO:0000313" key="2">
    <source>
        <dbReference type="Proteomes" id="UP001205843"/>
    </source>
</evidence>
<evidence type="ECO:0000313" key="1">
    <source>
        <dbReference type="EMBL" id="MCP1674304.1"/>
    </source>
</evidence>
<comment type="caution">
    <text evidence="1">The sequence shown here is derived from an EMBL/GenBank/DDBJ whole genome shotgun (WGS) entry which is preliminary data.</text>
</comment>